<keyword evidence="2" id="KW-1185">Reference proteome</keyword>
<reference evidence="1" key="1">
    <citation type="submission" date="2022-06" db="EMBL/GenBank/DDBJ databases">
        <title>The First Complete Genome of the Simian Malaria Parasite Plasmodium brasilianum.</title>
        <authorList>
            <person name="Bajic M."/>
            <person name="Ravishankar S."/>
        </authorList>
    </citation>
    <scope>NUCLEOTIDE SEQUENCE</scope>
    <source>
        <strain evidence="1">Bolivian I</strain>
    </source>
</reference>
<sequence>MDRYNEDKNDINLNFLNSLKRGDENVHSRNKKSNFIEFQYDKVVNNVLGLFKKQKKQRFLSTSSALRNDMHEQILSSRLFLDLREDREILLHKILKKINILNLIYFRFLKDVDIEDVFDLHKELFPVKYHADFYFSICNFDDNKIIDDDIIKITDKISNSLRNNVNNKRYSICSNNYNCNDTVSKGINNNRSFHGNINGNCNNTSNNSNGSNNEMNQSYHNIDYPPSNYDYTNIRDHLNNRSYHNSRGNDLNDSDHINIKGEIKNLINSNSADNYIHRIKVNKVEETKALNEHSDYNDDDMDNDLNKKFMNSEECNSLTNSVDMDIGGEKKINKKWKEEEIFSLGAFLPFSFIDYVNSDYITKMVRNKPIENITEKEILLDYIKFIDDTNSRINKNKRSNNSHVKYNDYENGSFKNIPKNNLYHMEKDNLINERKNENFINSTNYKENENLNTQKCTKIASSNVDSIANGDKCNYLEMKLKGNINNEDNLKKEKMNLFINGSRTFGNNNCYNNDLLKKDYKKEDNIGKYESTGYCRENEEKNNYNYCDKENLFISDKKQNNRSNYDDVRDYINEYLNKYQGSNNEIYNNNNSNIHDIYNQLKEKSIIYEERNGTDQDKRTNGVKENMCLNKETLLLYNPIKKNKIKKDYLIGSISTLINYQDVKNEKDFINIYNHFRKKSNNLKKEKNYLKYMYDTSINFLDNYIPLDKNVNNNGKDKNNMYTCNNCKINQRVEKEHRNTEAKINDKKEAIKSSTFNFITNNDHINNCWDNSLEGKKKEKLLSVNNVLGDLNILKIQNINKDIYFEKKLYEEIYMNENIKDITKKYIKKKINSVYILTVGISEYFRGLNLASYLIDYTLFYFYFIIYRIFLYNNKIYCYIDNDAFYSLSNNLKDECTTNDTFDEGILSDSSMDELCTILNDEKVLSDIEMKHHRFCQYGKDMEEEKLHRKMEKVQRENLKSREYNKMCEKTNGNKENELIKQMGHVLGNHCDIINTNLYNNMTNGVDITKGVRSKEETLGNISPCDISGEATKDHYKLQNTNFCTIQRDDLKNMNNSTNNGNKCKNKRNRERSKNYSICNGVIGACYKQIILNDYLHYLYDIIHNKNSEIITNGEIPKKKKISYIVNFPPYNNPRYCSGINSKILDFFLNNFCAHNLKDRPFFYLRNVKTKRSHIYNNDEDASIPLYIYLHVIDYNKAAINLYNKLNFDYIYTYENFYDINKITFSSYLYAYFF</sequence>
<protein>
    <submittedName>
        <fullName evidence="1">Asparagine-rich antigen</fullName>
    </submittedName>
</protein>
<dbReference type="Proteomes" id="UP001056978">
    <property type="component" value="Chromosome 14"/>
</dbReference>
<comment type="caution">
    <text evidence="1">The sequence shown here is derived from an EMBL/GenBank/DDBJ whole genome shotgun (WGS) entry which is preliminary data.</text>
</comment>
<accession>A0ACB9Y126</accession>
<dbReference type="EMBL" id="CM043782">
    <property type="protein sequence ID" value="KAI4834851.1"/>
    <property type="molecule type" value="Genomic_DNA"/>
</dbReference>
<name>A0ACB9Y126_PLABR</name>
<gene>
    <name evidence="1" type="ORF">MKS88_005530</name>
</gene>
<organism evidence="1 2">
    <name type="scientific">Plasmodium brasilianum</name>
    <dbReference type="NCBI Taxonomy" id="5824"/>
    <lineage>
        <taxon>Eukaryota</taxon>
        <taxon>Sar</taxon>
        <taxon>Alveolata</taxon>
        <taxon>Apicomplexa</taxon>
        <taxon>Aconoidasida</taxon>
        <taxon>Haemosporida</taxon>
        <taxon>Plasmodiidae</taxon>
        <taxon>Plasmodium</taxon>
        <taxon>Plasmodium (Plasmodium)</taxon>
    </lineage>
</organism>
<evidence type="ECO:0000313" key="1">
    <source>
        <dbReference type="EMBL" id="KAI4834851.1"/>
    </source>
</evidence>
<evidence type="ECO:0000313" key="2">
    <source>
        <dbReference type="Proteomes" id="UP001056978"/>
    </source>
</evidence>
<proteinExistence type="predicted"/>